<reference evidence="1 2" key="1">
    <citation type="journal article" date="2016" name="Nat. Commun.">
        <title>Thousands of microbial genomes shed light on interconnected biogeochemical processes in an aquifer system.</title>
        <authorList>
            <person name="Anantharaman K."/>
            <person name="Brown C.T."/>
            <person name="Hug L.A."/>
            <person name="Sharon I."/>
            <person name="Castelle C.J."/>
            <person name="Probst A.J."/>
            <person name="Thomas B.C."/>
            <person name="Singh A."/>
            <person name="Wilkins M.J."/>
            <person name="Karaoz U."/>
            <person name="Brodie E.L."/>
            <person name="Williams K.H."/>
            <person name="Hubbard S.S."/>
            <person name="Banfield J.F."/>
        </authorList>
    </citation>
    <scope>NUCLEOTIDE SEQUENCE [LARGE SCALE GENOMIC DNA]</scope>
</reference>
<dbReference type="EMBL" id="MHOV01000024">
    <property type="protein sequence ID" value="OGZ69901.1"/>
    <property type="molecule type" value="Genomic_DNA"/>
</dbReference>
<sequence length="80" mass="9245">MLEQIVLNDGELVELMLNYEHTTILLIHRIKTEERARRVYFILSNGGHGPICYRHGEFFTIQAYPKKGVHKATDFLVTSA</sequence>
<accession>A0A1G2I5X7</accession>
<gene>
    <name evidence="1" type="ORF">A3F47_01160</name>
</gene>
<evidence type="ECO:0000313" key="2">
    <source>
        <dbReference type="Proteomes" id="UP000179214"/>
    </source>
</evidence>
<dbReference type="AlphaFoldDB" id="A0A1G2I5X7"/>
<evidence type="ECO:0000313" key="1">
    <source>
        <dbReference type="EMBL" id="OGZ69901.1"/>
    </source>
</evidence>
<organism evidence="1 2">
    <name type="scientific">Candidatus Staskawiczbacteria bacterium RIFCSPHIGHO2_12_FULL_38_11</name>
    <dbReference type="NCBI Taxonomy" id="1802209"/>
    <lineage>
        <taxon>Bacteria</taxon>
        <taxon>Candidatus Staskawicziibacteriota</taxon>
    </lineage>
</organism>
<comment type="caution">
    <text evidence="1">The sequence shown here is derived from an EMBL/GenBank/DDBJ whole genome shotgun (WGS) entry which is preliminary data.</text>
</comment>
<proteinExistence type="predicted"/>
<dbReference type="Proteomes" id="UP000179214">
    <property type="component" value="Unassembled WGS sequence"/>
</dbReference>
<name>A0A1G2I5X7_9BACT</name>
<protein>
    <submittedName>
        <fullName evidence="1">Uncharacterized protein</fullName>
    </submittedName>
</protein>